<keyword evidence="2" id="KW-1185">Reference proteome</keyword>
<dbReference type="Proteomes" id="UP000299102">
    <property type="component" value="Unassembled WGS sequence"/>
</dbReference>
<dbReference type="AlphaFoldDB" id="A0A4C1UDB5"/>
<dbReference type="PANTHER" id="PTHR45913:SF5">
    <property type="entry name" value="GENERAL TRANSCRIPTION FACTOR II-I REPEAT DOMAIN-CONTAINING PROTEIN 2A-LIKE PROTEIN"/>
    <property type="match status" value="1"/>
</dbReference>
<name>A0A4C1UDB5_EUMVA</name>
<organism evidence="1 2">
    <name type="scientific">Eumeta variegata</name>
    <name type="common">Bagworm moth</name>
    <name type="synonym">Eumeta japonica</name>
    <dbReference type="NCBI Taxonomy" id="151549"/>
    <lineage>
        <taxon>Eukaryota</taxon>
        <taxon>Metazoa</taxon>
        <taxon>Ecdysozoa</taxon>
        <taxon>Arthropoda</taxon>
        <taxon>Hexapoda</taxon>
        <taxon>Insecta</taxon>
        <taxon>Pterygota</taxon>
        <taxon>Neoptera</taxon>
        <taxon>Endopterygota</taxon>
        <taxon>Lepidoptera</taxon>
        <taxon>Glossata</taxon>
        <taxon>Ditrysia</taxon>
        <taxon>Tineoidea</taxon>
        <taxon>Psychidae</taxon>
        <taxon>Oiketicinae</taxon>
        <taxon>Eumeta</taxon>
    </lineage>
</organism>
<dbReference type="OrthoDB" id="7457311at2759"/>
<dbReference type="STRING" id="151549.A0A4C1UDB5"/>
<accession>A0A4C1UDB5</accession>
<comment type="caution">
    <text evidence="1">The sequence shown here is derived from an EMBL/GenBank/DDBJ whole genome shotgun (WGS) entry which is preliminary data.</text>
</comment>
<reference evidence="1 2" key="1">
    <citation type="journal article" date="2019" name="Commun. Biol.">
        <title>The bagworm genome reveals a unique fibroin gene that provides high tensile strength.</title>
        <authorList>
            <person name="Kono N."/>
            <person name="Nakamura H."/>
            <person name="Ohtoshi R."/>
            <person name="Tomita M."/>
            <person name="Numata K."/>
            <person name="Arakawa K."/>
        </authorList>
    </citation>
    <scope>NUCLEOTIDE SEQUENCE [LARGE SCALE GENOMIC DNA]</scope>
</reference>
<dbReference type="PANTHER" id="PTHR45913">
    <property type="entry name" value="EPM2A-INTERACTING PROTEIN 1"/>
    <property type="match status" value="1"/>
</dbReference>
<sequence>MLKRFYEFRNEMADFTQIKNKSLSELRVTQNECDLPTGYLNDLNLELQKEGQLVHDLYSHLKAFQNKIRLWEARMLSGNSCHFTTLSAYENIAYAQYVEELKLLSEQILNRFSHFKKVEDYFNLFATPTKSNVQNAPMHLQME</sequence>
<gene>
    <name evidence="1" type="primary">Gtf2ird2</name>
    <name evidence="1" type="ORF">EVAR_9468_1</name>
</gene>
<proteinExistence type="predicted"/>
<evidence type="ECO:0000313" key="2">
    <source>
        <dbReference type="Proteomes" id="UP000299102"/>
    </source>
</evidence>
<dbReference type="EMBL" id="BGZK01000160">
    <property type="protein sequence ID" value="GBP24368.1"/>
    <property type="molecule type" value="Genomic_DNA"/>
</dbReference>
<evidence type="ECO:0000313" key="1">
    <source>
        <dbReference type="EMBL" id="GBP24368.1"/>
    </source>
</evidence>
<protein>
    <submittedName>
        <fullName evidence="1">General transcription factor II-I repeat domain-containing protein 2</fullName>
    </submittedName>
</protein>